<accession>A0A7Y9RV85</accession>
<protein>
    <recommendedName>
        <fullName evidence="2">DUF5709 domain-containing protein</fullName>
    </recommendedName>
</protein>
<evidence type="ECO:0000259" key="2">
    <source>
        <dbReference type="Pfam" id="PF18970"/>
    </source>
</evidence>
<reference evidence="3 4" key="1">
    <citation type="submission" date="2020-07" db="EMBL/GenBank/DDBJ databases">
        <title>Sequencing the genomes of 1000 actinobacteria strains.</title>
        <authorList>
            <person name="Klenk H.-P."/>
        </authorList>
    </citation>
    <scope>NUCLEOTIDE SEQUENCE [LARGE SCALE GENOMIC DNA]</scope>
    <source>
        <strain evidence="3 4">DSM 23819</strain>
    </source>
</reference>
<dbReference type="EMBL" id="JACCAA010000001">
    <property type="protein sequence ID" value="NYG57247.1"/>
    <property type="molecule type" value="Genomic_DNA"/>
</dbReference>
<gene>
    <name evidence="3" type="ORF">BJ980_000170</name>
</gene>
<dbReference type="Pfam" id="PF18970">
    <property type="entry name" value="DUF5709"/>
    <property type="match status" value="1"/>
</dbReference>
<dbReference type="AlphaFoldDB" id="A0A7Y9RV85"/>
<comment type="caution">
    <text evidence="3">The sequence shown here is derived from an EMBL/GenBank/DDBJ whole genome shotgun (WGS) entry which is preliminary data.</text>
</comment>
<keyword evidence="4" id="KW-1185">Reference proteome</keyword>
<feature type="domain" description="DUF5709" evidence="2">
    <location>
        <begin position="81"/>
        <end position="129"/>
    </location>
</feature>
<proteinExistence type="predicted"/>
<name>A0A7Y9RV85_9ACTN</name>
<feature type="region of interest" description="Disordered" evidence="1">
    <location>
        <begin position="1"/>
        <end position="98"/>
    </location>
</feature>
<feature type="compositionally biased region" description="Acidic residues" evidence="1">
    <location>
        <begin position="57"/>
        <end position="69"/>
    </location>
</feature>
<organism evidence="3 4">
    <name type="scientific">Nocardioides daedukensis</name>
    <dbReference type="NCBI Taxonomy" id="634462"/>
    <lineage>
        <taxon>Bacteria</taxon>
        <taxon>Bacillati</taxon>
        <taxon>Actinomycetota</taxon>
        <taxon>Actinomycetes</taxon>
        <taxon>Propionibacteriales</taxon>
        <taxon>Nocardioidaceae</taxon>
        <taxon>Nocardioides</taxon>
    </lineage>
</organism>
<dbReference type="InterPro" id="IPR043763">
    <property type="entry name" value="DUF5709"/>
</dbReference>
<evidence type="ECO:0000313" key="3">
    <source>
        <dbReference type="EMBL" id="NYG57247.1"/>
    </source>
</evidence>
<evidence type="ECO:0000256" key="1">
    <source>
        <dbReference type="SAM" id="MobiDB-lite"/>
    </source>
</evidence>
<feature type="region of interest" description="Disordered" evidence="1">
    <location>
        <begin position="113"/>
        <end position="135"/>
    </location>
</feature>
<evidence type="ECO:0000313" key="4">
    <source>
        <dbReference type="Proteomes" id="UP000540656"/>
    </source>
</evidence>
<feature type="compositionally biased region" description="Polar residues" evidence="1">
    <location>
        <begin position="1"/>
        <end position="10"/>
    </location>
</feature>
<dbReference type="RefSeq" id="WP_179500552.1">
    <property type="nucleotide sequence ID" value="NZ_JACCAA010000001.1"/>
</dbReference>
<sequence length="135" mass="14332">MSEDQLQPQDSLDDRGVDDVLDEGFSPPERPRGVTAKGVTPLEELEGETLDERLAQEEPDVFEEVDSERDAEVLDGPVSGEVGDERSGRLVAPDQGLGEDVTSELIAEDAGIDGAGASAEEAAMHEVDEAEGDQP</sequence>
<dbReference type="Proteomes" id="UP000540656">
    <property type="component" value="Unassembled WGS sequence"/>
</dbReference>